<proteinExistence type="predicted"/>
<feature type="non-terminal residue" evidence="1">
    <location>
        <position position="74"/>
    </location>
</feature>
<sequence length="74" mass="8698">MAIPALDDLNRNQWERCNYLVRSWILNSVTDPIASTIVFLENAFDVWCDLQERFSKVDRIRIATLRSSINNLKQ</sequence>
<dbReference type="AlphaFoldDB" id="A0A392SPU8"/>
<dbReference type="PANTHER" id="PTHR37610">
    <property type="entry name" value="CCHC-TYPE DOMAIN-CONTAINING PROTEIN"/>
    <property type="match status" value="1"/>
</dbReference>
<dbReference type="PANTHER" id="PTHR37610:SF78">
    <property type="entry name" value="GAG-POLYPEPTIDE OF LTR COPIA-TYPE-RELATED"/>
    <property type="match status" value="1"/>
</dbReference>
<organism evidence="1 2">
    <name type="scientific">Trifolium medium</name>
    <dbReference type="NCBI Taxonomy" id="97028"/>
    <lineage>
        <taxon>Eukaryota</taxon>
        <taxon>Viridiplantae</taxon>
        <taxon>Streptophyta</taxon>
        <taxon>Embryophyta</taxon>
        <taxon>Tracheophyta</taxon>
        <taxon>Spermatophyta</taxon>
        <taxon>Magnoliopsida</taxon>
        <taxon>eudicotyledons</taxon>
        <taxon>Gunneridae</taxon>
        <taxon>Pentapetalae</taxon>
        <taxon>rosids</taxon>
        <taxon>fabids</taxon>
        <taxon>Fabales</taxon>
        <taxon>Fabaceae</taxon>
        <taxon>Papilionoideae</taxon>
        <taxon>50 kb inversion clade</taxon>
        <taxon>NPAAA clade</taxon>
        <taxon>Hologalegina</taxon>
        <taxon>IRL clade</taxon>
        <taxon>Trifolieae</taxon>
        <taxon>Trifolium</taxon>
    </lineage>
</organism>
<keyword evidence="2" id="KW-1185">Reference proteome</keyword>
<reference evidence="1 2" key="1">
    <citation type="journal article" date="2018" name="Front. Plant Sci.">
        <title>Red Clover (Trifolium pratense) and Zigzag Clover (T. medium) - A Picture of Genomic Similarities and Differences.</title>
        <authorList>
            <person name="Dluhosova J."/>
            <person name="Istvanek J."/>
            <person name="Nedelnik J."/>
            <person name="Repkova J."/>
        </authorList>
    </citation>
    <scope>NUCLEOTIDE SEQUENCE [LARGE SCALE GENOMIC DNA]</scope>
    <source>
        <strain evidence="2">cv. 10/8</strain>
        <tissue evidence="1">Leaf</tissue>
    </source>
</reference>
<name>A0A392SPU8_9FABA</name>
<accession>A0A392SPU8</accession>
<protein>
    <submittedName>
        <fullName evidence="1">Integrase catalytic region</fullName>
    </submittedName>
</protein>
<evidence type="ECO:0000313" key="1">
    <source>
        <dbReference type="EMBL" id="MCI50055.1"/>
    </source>
</evidence>
<dbReference type="Proteomes" id="UP000265520">
    <property type="component" value="Unassembled WGS sequence"/>
</dbReference>
<evidence type="ECO:0000313" key="2">
    <source>
        <dbReference type="Proteomes" id="UP000265520"/>
    </source>
</evidence>
<dbReference type="EMBL" id="LXQA010410672">
    <property type="protein sequence ID" value="MCI50055.1"/>
    <property type="molecule type" value="Genomic_DNA"/>
</dbReference>
<comment type="caution">
    <text evidence="1">The sequence shown here is derived from an EMBL/GenBank/DDBJ whole genome shotgun (WGS) entry which is preliminary data.</text>
</comment>